<dbReference type="InterPro" id="IPR023996">
    <property type="entry name" value="TonB-dep_OMP_SusC/RagA"/>
</dbReference>
<dbReference type="InterPro" id="IPR023997">
    <property type="entry name" value="TonB-dep_OMP_SusC/RagA_CS"/>
</dbReference>
<evidence type="ECO:0000256" key="4">
    <source>
        <dbReference type="ARBA" id="ARBA00022692"/>
    </source>
</evidence>
<keyword evidence="2 8" id="KW-0813">Transport</keyword>
<keyword evidence="6 8" id="KW-0472">Membrane</keyword>
<dbReference type="Gene3D" id="2.60.40.1120">
    <property type="entry name" value="Carboxypeptidase-like, regulatory domain"/>
    <property type="match status" value="1"/>
</dbReference>
<protein>
    <submittedName>
        <fullName evidence="13">TonB-dependent receptor</fullName>
    </submittedName>
</protein>
<evidence type="ECO:0000256" key="3">
    <source>
        <dbReference type="ARBA" id="ARBA00022452"/>
    </source>
</evidence>
<accession>A0A3N4PLY9</accession>
<evidence type="ECO:0000256" key="2">
    <source>
        <dbReference type="ARBA" id="ARBA00022448"/>
    </source>
</evidence>
<comment type="subcellular location">
    <subcellularLocation>
        <location evidence="1 8">Cell outer membrane</location>
        <topology evidence="1 8">Multi-pass membrane protein</topology>
    </subcellularLocation>
</comment>
<evidence type="ECO:0000256" key="6">
    <source>
        <dbReference type="ARBA" id="ARBA00023136"/>
    </source>
</evidence>
<dbReference type="InterPro" id="IPR036942">
    <property type="entry name" value="Beta-barrel_TonB_sf"/>
</dbReference>
<dbReference type="Pfam" id="PF07715">
    <property type="entry name" value="Plug"/>
    <property type="match status" value="1"/>
</dbReference>
<dbReference type="InterPro" id="IPR008969">
    <property type="entry name" value="CarboxyPept-like_regulatory"/>
</dbReference>
<evidence type="ECO:0000259" key="11">
    <source>
        <dbReference type="Pfam" id="PF00593"/>
    </source>
</evidence>
<dbReference type="OrthoDB" id="9768177at2"/>
<dbReference type="InterPro" id="IPR039426">
    <property type="entry name" value="TonB-dep_rcpt-like"/>
</dbReference>
<reference evidence="13 14" key="1">
    <citation type="submission" date="2018-11" db="EMBL/GenBank/DDBJ databases">
        <title>Chitinophaga lutea sp.nov., isolate from arsenic contaminated soil.</title>
        <authorList>
            <person name="Zong Y."/>
        </authorList>
    </citation>
    <scope>NUCLEOTIDE SEQUENCE [LARGE SCALE GENOMIC DNA]</scope>
    <source>
        <strain evidence="13 14">ZY74</strain>
    </source>
</reference>
<evidence type="ECO:0000313" key="14">
    <source>
        <dbReference type="Proteomes" id="UP000278351"/>
    </source>
</evidence>
<keyword evidence="10" id="KW-0732">Signal</keyword>
<dbReference type="SUPFAM" id="SSF56935">
    <property type="entry name" value="Porins"/>
    <property type="match status" value="1"/>
</dbReference>
<feature type="signal peptide" evidence="10">
    <location>
        <begin position="1"/>
        <end position="21"/>
    </location>
</feature>
<proteinExistence type="inferred from homology"/>
<dbReference type="NCBIfam" id="TIGR04057">
    <property type="entry name" value="SusC_RagA_signa"/>
    <property type="match status" value="1"/>
</dbReference>
<keyword evidence="14" id="KW-1185">Reference proteome</keyword>
<evidence type="ECO:0000256" key="7">
    <source>
        <dbReference type="ARBA" id="ARBA00023237"/>
    </source>
</evidence>
<evidence type="ECO:0000259" key="12">
    <source>
        <dbReference type="Pfam" id="PF07715"/>
    </source>
</evidence>
<sequence>MKKLLVAVLWAILASPFQLLSQTPVKPIINSTLSGRVTDRTTKEPVPGAAVKIKGTTHGVSADEHGNFNFVTGQKFPYILIISSVGYQPVELTVNGGHVEIPLSPAQTQLSDVVVVGYGTQKKSDLTGSVASVPAQALRSQVSSFERVLQGSVAGVQVTQSSGQPGSSVSIRIRGGNSITGGNEPLYVIDGFPVYSNNAHADAGVTNGPSINALASLNPGDIESIDVLKDASATAIYGSRGANGVVIITTRKGKAGRNTVNYDGYYGVQEVTNTVDVLTDAREWARLKNEARVNAGKTPYYTEAQIAALPQGTDWQRAALRTAPMQSHQLTISGGDEKTKYAISGNYFKQEGVLLNTDFERYSARLNFDRNINTRFKTGISFTASRTRAQVADNSIVRALLLMPPVIPVYDAKGRYTYQSEFETPLGNPVATLVQETNNTNTYRVLGNAYGEYKILENLTARVSVGADIIHNKQNYFIPSSLYKGANSTANSVATVGTKTAATWLNENTLNYVKQIGKRHSLNILAGFTQQAFRSESVTASSEGFVTDLLRYNDLGSGSVFRQPGSGSAEWALQSFLGRINYTLDDKYLFTVTGRADGSSRFGKNNKWGYFPSAAFGWIISKEKFIRLPDAVDNLKFRISAGLTGNQEIGQYQSLSTLANNNYFFGGNTVVGFTPNRIGNPDLSWETTAQYDAGIDLSLFHNRITLAVDAYYKKTTNLLLSVPIPFTTGQSTALQNFGSASNRGLEISLNTDNIRGDFSWNTGIVFSINRNKIISLGDGVGYIISGPSIAQTGEPLGAFYGFRTNGIIQAGEDVSKLPVYLTKNKPGDQLYRDFNGDGVITETDDRRVIGNAQPKFLGGVTNNFAYKGVELNVFFQGSYGNQLFNQNRQQLEILSGQQNVAVSALDRWRPEKPSNVIPRAYEDPASVNSDRFVEDASYLRLKALTLGYTLPGSVTSKARLGAVKFYFTAQNVFTWTQYSGYDPEVSRNEQNTLTQGIDNGVYPYSRSFTGGLNVTF</sequence>
<dbReference type="Pfam" id="PF00593">
    <property type="entry name" value="TonB_dep_Rec_b-barrel"/>
    <property type="match status" value="1"/>
</dbReference>
<dbReference type="FunFam" id="2.170.130.10:FF:000008">
    <property type="entry name" value="SusC/RagA family TonB-linked outer membrane protein"/>
    <property type="match status" value="1"/>
</dbReference>
<dbReference type="PROSITE" id="PS52016">
    <property type="entry name" value="TONB_DEPENDENT_REC_3"/>
    <property type="match status" value="1"/>
</dbReference>
<organism evidence="13 14">
    <name type="scientific">Chitinophaga lutea</name>
    <dbReference type="NCBI Taxonomy" id="2488634"/>
    <lineage>
        <taxon>Bacteria</taxon>
        <taxon>Pseudomonadati</taxon>
        <taxon>Bacteroidota</taxon>
        <taxon>Chitinophagia</taxon>
        <taxon>Chitinophagales</taxon>
        <taxon>Chitinophagaceae</taxon>
        <taxon>Chitinophaga</taxon>
    </lineage>
</organism>
<keyword evidence="13" id="KW-0675">Receptor</keyword>
<evidence type="ECO:0000256" key="8">
    <source>
        <dbReference type="PROSITE-ProRule" id="PRU01360"/>
    </source>
</evidence>
<dbReference type="Gene3D" id="2.40.170.20">
    <property type="entry name" value="TonB-dependent receptor, beta-barrel domain"/>
    <property type="match status" value="1"/>
</dbReference>
<dbReference type="SUPFAM" id="SSF49464">
    <property type="entry name" value="Carboxypeptidase regulatory domain-like"/>
    <property type="match status" value="1"/>
</dbReference>
<dbReference type="InterPro" id="IPR037066">
    <property type="entry name" value="Plug_dom_sf"/>
</dbReference>
<keyword evidence="4 8" id="KW-0812">Transmembrane</keyword>
<evidence type="ECO:0000256" key="9">
    <source>
        <dbReference type="RuleBase" id="RU003357"/>
    </source>
</evidence>
<feature type="domain" description="TonB-dependent receptor plug" evidence="12">
    <location>
        <begin position="123"/>
        <end position="245"/>
    </location>
</feature>
<evidence type="ECO:0000256" key="5">
    <source>
        <dbReference type="ARBA" id="ARBA00023077"/>
    </source>
</evidence>
<keyword evidence="5 9" id="KW-0798">TonB box</keyword>
<evidence type="ECO:0000256" key="10">
    <source>
        <dbReference type="SAM" id="SignalP"/>
    </source>
</evidence>
<keyword evidence="3 8" id="KW-1134">Transmembrane beta strand</keyword>
<feature type="domain" description="TonB-dependent receptor-like beta-barrel" evidence="11">
    <location>
        <begin position="414"/>
        <end position="767"/>
    </location>
</feature>
<keyword evidence="7 8" id="KW-0998">Cell outer membrane</keyword>
<feature type="chain" id="PRO_5018319111" evidence="10">
    <location>
        <begin position="22"/>
        <end position="1016"/>
    </location>
</feature>
<dbReference type="NCBIfam" id="TIGR04056">
    <property type="entry name" value="OMP_RagA_SusC"/>
    <property type="match status" value="1"/>
</dbReference>
<evidence type="ECO:0000256" key="1">
    <source>
        <dbReference type="ARBA" id="ARBA00004571"/>
    </source>
</evidence>
<evidence type="ECO:0000313" key="13">
    <source>
        <dbReference type="EMBL" id="RPE05901.1"/>
    </source>
</evidence>
<dbReference type="GO" id="GO:0009279">
    <property type="term" value="C:cell outer membrane"/>
    <property type="evidence" value="ECO:0007669"/>
    <property type="project" value="UniProtKB-SubCell"/>
</dbReference>
<dbReference type="InterPro" id="IPR012910">
    <property type="entry name" value="Plug_dom"/>
</dbReference>
<dbReference type="AlphaFoldDB" id="A0A3N4PLY9"/>
<gene>
    <name evidence="13" type="ORF">EGT74_26455</name>
</gene>
<dbReference type="EMBL" id="RPDH01000003">
    <property type="protein sequence ID" value="RPE05901.1"/>
    <property type="molecule type" value="Genomic_DNA"/>
</dbReference>
<dbReference type="RefSeq" id="WP_123849552.1">
    <property type="nucleotide sequence ID" value="NZ_RPDH01000003.1"/>
</dbReference>
<comment type="similarity">
    <text evidence="8 9">Belongs to the TonB-dependent receptor family.</text>
</comment>
<dbReference type="Proteomes" id="UP000278351">
    <property type="component" value="Unassembled WGS sequence"/>
</dbReference>
<name>A0A3N4PLY9_9BACT</name>
<comment type="caution">
    <text evidence="13">The sequence shown here is derived from an EMBL/GenBank/DDBJ whole genome shotgun (WGS) entry which is preliminary data.</text>
</comment>
<dbReference type="Gene3D" id="2.170.130.10">
    <property type="entry name" value="TonB-dependent receptor, plug domain"/>
    <property type="match status" value="1"/>
</dbReference>
<dbReference type="Pfam" id="PF13715">
    <property type="entry name" value="CarbopepD_reg_2"/>
    <property type="match status" value="1"/>
</dbReference>
<dbReference type="InterPro" id="IPR000531">
    <property type="entry name" value="Beta-barrel_TonB"/>
</dbReference>